<name>A0A4Z1NLV3_9PEZI</name>
<evidence type="ECO:0000313" key="1">
    <source>
        <dbReference type="EMBL" id="TID15693.1"/>
    </source>
</evidence>
<evidence type="ECO:0000313" key="2">
    <source>
        <dbReference type="Proteomes" id="UP000298493"/>
    </source>
</evidence>
<protein>
    <submittedName>
        <fullName evidence="1">Uncharacterized protein</fullName>
    </submittedName>
</protein>
<sequence length="125" mass="14413">MADLNKFGAIQTDDMFVENTSKRLCTPFLFANIGKMGNVRSLYKKGRKTNFIAYNSTLPLQSSISWSTQHMRTPNIDGSFSYEDETYYSRKDKHSEFGWLWEESIFAGQQPSPRTHSPKPPMLFS</sequence>
<keyword evidence="2" id="KW-1185">Reference proteome</keyword>
<organism evidence="1 2">
    <name type="scientific">Venturia nashicola</name>
    <dbReference type="NCBI Taxonomy" id="86259"/>
    <lineage>
        <taxon>Eukaryota</taxon>
        <taxon>Fungi</taxon>
        <taxon>Dikarya</taxon>
        <taxon>Ascomycota</taxon>
        <taxon>Pezizomycotina</taxon>
        <taxon>Dothideomycetes</taxon>
        <taxon>Pleosporomycetidae</taxon>
        <taxon>Venturiales</taxon>
        <taxon>Venturiaceae</taxon>
        <taxon>Venturia</taxon>
    </lineage>
</organism>
<dbReference type="AlphaFoldDB" id="A0A4Z1NLV3"/>
<proteinExistence type="predicted"/>
<dbReference type="EMBL" id="SNSC02000020">
    <property type="protein sequence ID" value="TID15693.1"/>
    <property type="molecule type" value="Genomic_DNA"/>
</dbReference>
<accession>A0A4Z1NLV3</accession>
<gene>
    <name evidence="1" type="ORF">E6O75_ATG08021</name>
</gene>
<dbReference type="Proteomes" id="UP000298493">
    <property type="component" value="Unassembled WGS sequence"/>
</dbReference>
<comment type="caution">
    <text evidence="1">The sequence shown here is derived from an EMBL/GenBank/DDBJ whole genome shotgun (WGS) entry which is preliminary data.</text>
</comment>
<reference evidence="1 2" key="1">
    <citation type="submission" date="2019-04" db="EMBL/GenBank/DDBJ databases">
        <title>High contiguity whole genome sequence and gene annotation resource for two Venturia nashicola isolates.</title>
        <authorList>
            <person name="Prokchorchik M."/>
            <person name="Won K."/>
            <person name="Lee Y."/>
            <person name="Choi E.D."/>
            <person name="Segonzac C."/>
            <person name="Sohn K.H."/>
        </authorList>
    </citation>
    <scope>NUCLEOTIDE SEQUENCE [LARGE SCALE GENOMIC DNA]</scope>
    <source>
        <strain evidence="1 2">PRI2</strain>
    </source>
</reference>